<reference evidence="1" key="1">
    <citation type="journal article" date="2020" name="Nature">
        <title>Giant virus diversity and host interactions through global metagenomics.</title>
        <authorList>
            <person name="Schulz F."/>
            <person name="Roux S."/>
            <person name="Paez-Espino D."/>
            <person name="Jungbluth S."/>
            <person name="Walsh D.A."/>
            <person name="Denef V.J."/>
            <person name="McMahon K.D."/>
            <person name="Konstantinidis K.T."/>
            <person name="Eloe-Fadrosh E.A."/>
            <person name="Kyrpides N.C."/>
            <person name="Woyke T."/>
        </authorList>
    </citation>
    <scope>NUCLEOTIDE SEQUENCE</scope>
    <source>
        <strain evidence="1">GVMAG-M-3300023179-111</strain>
    </source>
</reference>
<proteinExistence type="predicted"/>
<sequence length="347" mass="40415">MSRVLFVLKRRENYDPIKHIDISLQCGLYNSIYYVHNMLLSQNIESQISICIDNNCINGLIVKFKPTHVIVEALWVVPEKIKLLQSMYPNIKWIIRLHSAIPFFSIESSQSMKWTAEYVKIPNVFIGVNDMRLFQELDIYLSTIVKECKLIYLPNYYPTDNFKNYNKNLIEKECIDISCFGAIRPFKNILTQALASIEFCKRNNKNLIFHINSDRNELNGSTVFLNLINLFSNLDENEYKLVCHPWSKREDFLEICKTIDIGMQVSFTETFNIVSADLVSNGVPVLGSSEIPWLDLSYIANPVDVEHIVNQISYVYNNSEKNVRDNQDSLLKYTNETIKIWNEYLCS</sequence>
<dbReference type="AlphaFoldDB" id="A0A6C0E220"/>
<dbReference type="SUPFAM" id="SSF53756">
    <property type="entry name" value="UDP-Glycosyltransferase/glycogen phosphorylase"/>
    <property type="match status" value="1"/>
</dbReference>
<evidence type="ECO:0008006" key="2">
    <source>
        <dbReference type="Google" id="ProtNLM"/>
    </source>
</evidence>
<dbReference type="Gene3D" id="3.40.50.2000">
    <property type="entry name" value="Glycogen Phosphorylase B"/>
    <property type="match status" value="1"/>
</dbReference>
<protein>
    <recommendedName>
        <fullName evidence="2">Glycosyl transferase family 1 domain-containing protein</fullName>
    </recommendedName>
</protein>
<evidence type="ECO:0000313" key="1">
    <source>
        <dbReference type="EMBL" id="QHT22573.1"/>
    </source>
</evidence>
<accession>A0A6C0E220</accession>
<organism evidence="1">
    <name type="scientific">viral metagenome</name>
    <dbReference type="NCBI Taxonomy" id="1070528"/>
    <lineage>
        <taxon>unclassified sequences</taxon>
        <taxon>metagenomes</taxon>
        <taxon>organismal metagenomes</taxon>
    </lineage>
</organism>
<name>A0A6C0E220_9ZZZZ</name>
<dbReference type="EMBL" id="MN739712">
    <property type="protein sequence ID" value="QHT22573.1"/>
    <property type="molecule type" value="Genomic_DNA"/>
</dbReference>